<dbReference type="EMBL" id="JYLF01000009">
    <property type="protein sequence ID" value="KMN12265.1"/>
    <property type="molecule type" value="Genomic_DNA"/>
</dbReference>
<name>A0A0J6ICA5_9PSED</name>
<dbReference type="AlphaFoldDB" id="A0A0J6ICA5"/>
<dbReference type="STRING" id="1608994.TU86_18580"/>
<organism evidence="1 2">
    <name type="scientific">Pseudomonas weihenstephanensis</name>
    <dbReference type="NCBI Taxonomy" id="1608994"/>
    <lineage>
        <taxon>Bacteria</taxon>
        <taxon>Pseudomonadati</taxon>
        <taxon>Pseudomonadota</taxon>
        <taxon>Gammaproteobacteria</taxon>
        <taxon>Pseudomonadales</taxon>
        <taxon>Pseudomonadaceae</taxon>
        <taxon>Pseudomonas</taxon>
    </lineage>
</organism>
<sequence>MSKRKPHNLRVRMERSCRALLSTNHVAVVNINPSGHQGLINWANCKNVTGRKIVDAVCDIPHRWTVYLSVHCVDGPGSRYTKSVEIAPQGVYLAEHLTDAIETTYKTLLAQCNPNHLVASGWIAIPAEVSLDEAQAARVFDAVGAWNQQKVAA</sequence>
<evidence type="ECO:0000313" key="2">
    <source>
        <dbReference type="Proteomes" id="UP000036325"/>
    </source>
</evidence>
<gene>
    <name evidence="1" type="ORF">TU86_18580</name>
</gene>
<accession>A0A0J6ICA5</accession>
<dbReference type="Proteomes" id="UP000036325">
    <property type="component" value="Unassembled WGS sequence"/>
</dbReference>
<protein>
    <submittedName>
        <fullName evidence="1">Uncharacterized protein</fullName>
    </submittedName>
</protein>
<dbReference type="PATRIC" id="fig|1608994.3.peg.4429"/>
<reference evidence="1 2" key="1">
    <citation type="submission" date="2015-02" db="EMBL/GenBank/DDBJ databases">
        <title>Pseudomonas helleri sp. nov. and Pseudomonas weihenstephanensis sp. nov., isolated from raw cows milk.</title>
        <authorList>
            <person name="von Neubeck M."/>
            <person name="Huptas C."/>
            <person name="Wenning M."/>
            <person name="Scherer S."/>
        </authorList>
    </citation>
    <scope>NUCLEOTIDE SEQUENCE [LARGE SCALE GENOMIC DNA]</scope>
    <source>
        <strain evidence="1 2">DSM 29166</strain>
    </source>
</reference>
<dbReference type="RefSeq" id="WP_048365782.1">
    <property type="nucleotide sequence ID" value="NZ_JYLF01000009.1"/>
</dbReference>
<dbReference type="OrthoDB" id="6997287at2"/>
<proteinExistence type="predicted"/>
<evidence type="ECO:0000313" key="1">
    <source>
        <dbReference type="EMBL" id="KMN12265.1"/>
    </source>
</evidence>
<comment type="caution">
    <text evidence="1">The sequence shown here is derived from an EMBL/GenBank/DDBJ whole genome shotgun (WGS) entry which is preliminary data.</text>
</comment>